<dbReference type="EMBL" id="CAUYUJ010010837">
    <property type="protein sequence ID" value="CAK0830370.1"/>
    <property type="molecule type" value="Genomic_DNA"/>
</dbReference>
<accession>A0ABN9SEJ8</accession>
<dbReference type="Pfam" id="PF24656">
    <property type="entry name" value="CEPT76_peptidase"/>
    <property type="match status" value="1"/>
</dbReference>
<evidence type="ECO:0000259" key="2">
    <source>
        <dbReference type="Pfam" id="PF24656"/>
    </source>
</evidence>
<name>A0ABN9SEJ8_9DINO</name>
<dbReference type="PANTHER" id="PTHR46436:SF2">
    <property type="entry name" value="CHROMOSOME UNDETERMINED SCAFFOLD_119, WHOLE GENOME SHOTGUN SEQUENCE"/>
    <property type="match status" value="1"/>
</dbReference>
<evidence type="ECO:0000256" key="1">
    <source>
        <dbReference type="SAM" id="MobiDB-lite"/>
    </source>
</evidence>
<reference evidence="3" key="1">
    <citation type="submission" date="2023-10" db="EMBL/GenBank/DDBJ databases">
        <authorList>
            <person name="Chen Y."/>
            <person name="Shah S."/>
            <person name="Dougan E. K."/>
            <person name="Thang M."/>
            <person name="Chan C."/>
        </authorList>
    </citation>
    <scope>NUCLEOTIDE SEQUENCE [LARGE SCALE GENOMIC DNA]</scope>
</reference>
<evidence type="ECO:0000313" key="3">
    <source>
        <dbReference type="EMBL" id="CAK0830370.1"/>
    </source>
</evidence>
<dbReference type="InterPro" id="IPR052299">
    <property type="entry name" value="CEP76"/>
</dbReference>
<evidence type="ECO:0000313" key="4">
    <source>
        <dbReference type="Proteomes" id="UP001189429"/>
    </source>
</evidence>
<dbReference type="PANTHER" id="PTHR46436">
    <property type="entry name" value="CENTROSOMAL PROTEIN OF 76 KDA"/>
    <property type="match status" value="1"/>
</dbReference>
<dbReference type="Proteomes" id="UP001189429">
    <property type="component" value="Unassembled WGS sequence"/>
</dbReference>
<keyword evidence="4" id="KW-1185">Reference proteome</keyword>
<gene>
    <name evidence="3" type="ORF">PCOR1329_LOCUS29026</name>
</gene>
<organism evidence="3 4">
    <name type="scientific">Prorocentrum cordatum</name>
    <dbReference type="NCBI Taxonomy" id="2364126"/>
    <lineage>
        <taxon>Eukaryota</taxon>
        <taxon>Sar</taxon>
        <taxon>Alveolata</taxon>
        <taxon>Dinophyceae</taxon>
        <taxon>Prorocentrales</taxon>
        <taxon>Prorocentraceae</taxon>
        <taxon>Prorocentrum</taxon>
    </lineage>
</organism>
<feature type="region of interest" description="Disordered" evidence="1">
    <location>
        <begin position="254"/>
        <end position="296"/>
    </location>
</feature>
<feature type="compositionally biased region" description="Low complexity" evidence="1">
    <location>
        <begin position="254"/>
        <end position="270"/>
    </location>
</feature>
<protein>
    <recommendedName>
        <fullName evidence="2">CEP76/DRC7 peptidase-like domain-containing protein</fullName>
    </recommendedName>
</protein>
<proteinExistence type="predicted"/>
<feature type="domain" description="CEP76/DRC7 peptidase-like" evidence="2">
    <location>
        <begin position="21"/>
        <end position="64"/>
    </location>
</feature>
<dbReference type="InterPro" id="IPR056290">
    <property type="entry name" value="CEPT76/DRC7_peptidase-like_dom"/>
</dbReference>
<comment type="caution">
    <text evidence="3">The sequence shown here is derived from an EMBL/GenBank/DDBJ whole genome shotgun (WGS) entry which is preliminary data.</text>
</comment>
<sequence length="370" mass="41134">MGDFDPTVPVDFGGCGGSDAHERPLPYRTVEVVFNNKNCWANLQHSSPDRILWDLSDRMYWHPFAERKFYGKGLAPCFQGCKFPDGGRDGEWVAVQRRELLQALRAAVRAKRSHKNLDTRWLRISGLERFLGAGLRLRAKVDVARESEVARLREQYLLWERALKAKVPARHKSRAMTFHLNFYDPSAVSNHVLNLCMDSDPSFLECRQKSTQFDVAVHLSALPAAAVSLYVCVWQMHGLTDIEKDDELARRQSRLGGAAPPRPRALAPEPASMPQRPEVSEQPPASPERPRRGQLTGFDECLCGKFVRVSGDGGSPTAATYVGSKQDGSYHFHGGVIGNGPIPGSSEGKRILRCVSPASGRAMMMVWPLA</sequence>